<organism evidence="8 9">
    <name type="scientific">Neoaquamicrobium microcysteis</name>
    <dbReference type="NCBI Taxonomy" id="2682781"/>
    <lineage>
        <taxon>Bacteria</taxon>
        <taxon>Pseudomonadati</taxon>
        <taxon>Pseudomonadota</taxon>
        <taxon>Alphaproteobacteria</taxon>
        <taxon>Hyphomicrobiales</taxon>
        <taxon>Phyllobacteriaceae</taxon>
        <taxon>Neoaquamicrobium</taxon>
    </lineage>
</organism>
<name>A0A5D4GWX3_9HYPH</name>
<dbReference type="PANTHER" id="PTHR11699">
    <property type="entry name" value="ALDEHYDE DEHYDROGENASE-RELATED"/>
    <property type="match status" value="1"/>
</dbReference>
<dbReference type="InterPro" id="IPR016161">
    <property type="entry name" value="Ald_DH/histidinol_DH"/>
</dbReference>
<dbReference type="FunFam" id="3.40.605.10:FF:000007">
    <property type="entry name" value="NAD/NADP-dependent betaine aldehyde dehydrogenase"/>
    <property type="match status" value="1"/>
</dbReference>
<proteinExistence type="inferred from homology"/>
<feature type="domain" description="Aldehyde dehydrogenase" evidence="7">
    <location>
        <begin position="41"/>
        <end position="487"/>
    </location>
</feature>
<comment type="similarity">
    <text evidence="1 4 6">Belongs to the aldehyde dehydrogenase family.</text>
</comment>
<dbReference type="Proteomes" id="UP000323258">
    <property type="component" value="Unassembled WGS sequence"/>
</dbReference>
<evidence type="ECO:0000256" key="1">
    <source>
        <dbReference type="ARBA" id="ARBA00009986"/>
    </source>
</evidence>
<gene>
    <name evidence="8" type="ORF">FY036_11820</name>
</gene>
<dbReference type="PIRSF" id="PIRSF036490">
    <property type="entry name" value="Aldedh_dupl"/>
    <property type="match status" value="1"/>
</dbReference>
<dbReference type="SUPFAM" id="SSF53720">
    <property type="entry name" value="ALDH-like"/>
    <property type="match status" value="2"/>
</dbReference>
<evidence type="ECO:0000256" key="4">
    <source>
        <dbReference type="PIRNR" id="PIRNR036490"/>
    </source>
</evidence>
<dbReference type="OrthoDB" id="9812625at2"/>
<keyword evidence="3" id="KW-0558">Oxidation</keyword>
<dbReference type="GO" id="GO:0016620">
    <property type="term" value="F:oxidoreductase activity, acting on the aldehyde or oxo group of donors, NAD or NADP as acceptor"/>
    <property type="evidence" value="ECO:0007669"/>
    <property type="project" value="UniProtKB-UniRule"/>
</dbReference>
<dbReference type="FunFam" id="3.40.309.10:FF:000012">
    <property type="entry name" value="Betaine aldehyde dehydrogenase"/>
    <property type="match status" value="1"/>
</dbReference>
<protein>
    <submittedName>
        <fullName evidence="8">Aldehyde dehydrogenase family protein</fullName>
    </submittedName>
</protein>
<feature type="active site" evidence="5">
    <location>
        <position position="266"/>
    </location>
</feature>
<keyword evidence="2 6" id="KW-0560">Oxidoreductase</keyword>
<evidence type="ECO:0000256" key="2">
    <source>
        <dbReference type="ARBA" id="ARBA00023002"/>
    </source>
</evidence>
<keyword evidence="9" id="KW-1185">Reference proteome</keyword>
<dbReference type="Gene3D" id="3.40.605.10">
    <property type="entry name" value="Aldehyde Dehydrogenase, Chain A, domain 1"/>
    <property type="match status" value="2"/>
</dbReference>
<accession>A0A5D4GWX3</accession>
<dbReference type="AlphaFoldDB" id="A0A5D4GWX3"/>
<dbReference type="InterPro" id="IPR015590">
    <property type="entry name" value="Aldehyde_DH_dom"/>
</dbReference>
<dbReference type="InterPro" id="IPR016162">
    <property type="entry name" value="Ald_DH_N"/>
</dbReference>
<dbReference type="Gene3D" id="3.40.309.10">
    <property type="entry name" value="Aldehyde Dehydrogenase, Chain A, domain 2"/>
    <property type="match status" value="1"/>
</dbReference>
<dbReference type="InterPro" id="IPR016163">
    <property type="entry name" value="Ald_DH_C"/>
</dbReference>
<dbReference type="InterPro" id="IPR011408">
    <property type="entry name" value="Aldehyde_DH"/>
</dbReference>
<evidence type="ECO:0000313" key="8">
    <source>
        <dbReference type="EMBL" id="TYR32483.1"/>
    </source>
</evidence>
<dbReference type="InterPro" id="IPR029510">
    <property type="entry name" value="Ald_DH_CS_GLU"/>
</dbReference>
<comment type="caution">
    <text evidence="8">The sequence shown here is derived from an EMBL/GenBank/DDBJ whole genome shotgun (WGS) entry which is preliminary data.</text>
</comment>
<evidence type="ECO:0000256" key="3">
    <source>
        <dbReference type="ARBA" id="ARBA00023097"/>
    </source>
</evidence>
<dbReference type="Pfam" id="PF00171">
    <property type="entry name" value="Aldedh"/>
    <property type="match status" value="2"/>
</dbReference>
<reference evidence="8 9" key="1">
    <citation type="submission" date="2019-08" db="EMBL/GenBank/DDBJ databases">
        <authorList>
            <person name="Seo Y.L."/>
        </authorList>
    </citation>
    <scope>NUCLEOTIDE SEQUENCE [LARGE SCALE GENOMIC DNA]</scope>
    <source>
        <strain evidence="8 9">MaA-C15</strain>
    </source>
</reference>
<dbReference type="PROSITE" id="PS00687">
    <property type="entry name" value="ALDEHYDE_DEHYDR_GLU"/>
    <property type="match status" value="1"/>
</dbReference>
<feature type="domain" description="Aldehyde dehydrogenase" evidence="7">
    <location>
        <begin position="537"/>
        <end position="757"/>
    </location>
</feature>
<evidence type="ECO:0000313" key="9">
    <source>
        <dbReference type="Proteomes" id="UP000323258"/>
    </source>
</evidence>
<evidence type="ECO:0000256" key="5">
    <source>
        <dbReference type="PROSITE-ProRule" id="PRU10007"/>
    </source>
</evidence>
<dbReference type="EMBL" id="VSZS01000062">
    <property type="protein sequence ID" value="TYR32483.1"/>
    <property type="molecule type" value="Genomic_DNA"/>
</dbReference>
<evidence type="ECO:0000259" key="7">
    <source>
        <dbReference type="Pfam" id="PF00171"/>
    </source>
</evidence>
<evidence type="ECO:0000256" key="6">
    <source>
        <dbReference type="RuleBase" id="RU003345"/>
    </source>
</evidence>
<sequence length="792" mass="83951">MNILERYQAMEYGPAPEARNEADAWLKARDFSASLFIGGQWKKATGGKTFDTAEPATGKHLASIAEAGHADIDAAVAAARKALPKWQAASGYERARVLYAIGRAMQRHARLFAVLESLDNGKPIRESRDIDVPLAIRHFIHHAGWAQSLAKEFPGHSAVGVAGQIIPWNFPLLMLAWKIAPALAAGCTVVLKPAEFTPLTAILFAEICEKAGVPKGVVNIVHGGPEAGAAIVNHPDINKIAFTGSSEVGKIIRKATAGSGKKLSLELGGKSAFVVFEDADLDSAVEGLVDGIWFNQGQVCCAGSRLLVQEGLAEAFLAKVKARMAKLRLGDPLDKNTDIGPLVDRTQLDRVRGLVAQGEKQGALCWSPESELPMIGCYHLPVLATNIGPANILAQEEVFGPVLVAMSFRNTEEAIELANNTRYGLAASVWSENVNLALHVAPQLKAGVVWINGTNMFDAACGFGGYRESGFGREGGREGMLEYLATAKVKATQIKAFDAPGGVAERSEGDGSFIDRTPKLFIGGKQVRPDGNYSMAVHDAKGRHAGEVGLGSRKDVRDAVTAARGAKGWASATAYNRAQVLYFLAENLAVRADEFAARLTQLTGASAKAAQAEVDASIERLFEAAGMADKFEGTVHNPPARTVTLALNEPVGVLGIVAPDDAPLLGLVSLLAPALAMGNTVVAVPSARWPLIATDLYQVLETSDIPAGAVNIVTGRTGELAAVLAKHDDVDGLWIVADSATCKAAELESTGNLKRVWTSNGYAVDWNSPAGALESFLRRAVEVKNVWVPYGD</sequence>
<dbReference type="RefSeq" id="WP_148914930.1">
    <property type="nucleotide sequence ID" value="NZ_VSZS01000062.1"/>
</dbReference>
<reference evidence="8 9" key="2">
    <citation type="submission" date="2019-09" db="EMBL/GenBank/DDBJ databases">
        <title>Mesorhizobium sp. MaA-C15 isolated from Microcystis aeruginosa.</title>
        <authorList>
            <person name="Jeong S.E."/>
            <person name="Jin H.M."/>
            <person name="Jeon C.O."/>
        </authorList>
    </citation>
    <scope>NUCLEOTIDE SEQUENCE [LARGE SCALE GENOMIC DNA]</scope>
    <source>
        <strain evidence="8 9">MaA-C15</strain>
    </source>
</reference>